<reference evidence="2" key="4">
    <citation type="journal article" date="2022" name="PLoS Pathog.">
        <title>Chromosome-level genome of Schistosoma haematobium underpins genome-wide explorations of molecular variation.</title>
        <authorList>
            <person name="Stroehlein A.J."/>
            <person name="Korhonen P.K."/>
            <person name="Lee V.V."/>
            <person name="Ralph S.A."/>
            <person name="Mentink-Kane M."/>
            <person name="You H."/>
            <person name="McManus D.P."/>
            <person name="Tchuente L.T."/>
            <person name="Stothard J.R."/>
            <person name="Kaur P."/>
            <person name="Dudchenko O."/>
            <person name="Aiden E.L."/>
            <person name="Yang B."/>
            <person name="Yang H."/>
            <person name="Emery A.M."/>
            <person name="Webster B.L."/>
            <person name="Brindley P.J."/>
            <person name="Rollinson D."/>
            <person name="Chang B.C.H."/>
            <person name="Gasser R.B."/>
            <person name="Young N.D."/>
        </authorList>
    </citation>
    <scope>NUCLEOTIDE SEQUENCE</scope>
</reference>
<evidence type="ECO:0000256" key="1">
    <source>
        <dbReference type="SAM" id="Coils"/>
    </source>
</evidence>
<accession>A0A922INI6</accession>
<dbReference type="GO" id="GO:0005525">
    <property type="term" value="F:GTP binding"/>
    <property type="evidence" value="ECO:0007669"/>
    <property type="project" value="InterPro"/>
</dbReference>
<proteinExistence type="predicted"/>
<dbReference type="InterPro" id="IPR050209">
    <property type="entry name" value="Rab_GTPases_membrane_traffic"/>
</dbReference>
<dbReference type="Proteomes" id="UP000471633">
    <property type="component" value="Unassembled WGS sequence"/>
</dbReference>
<dbReference type="InterPro" id="IPR027417">
    <property type="entry name" value="P-loop_NTPase"/>
</dbReference>
<dbReference type="PROSITE" id="PS51419">
    <property type="entry name" value="RAB"/>
    <property type="match status" value="1"/>
</dbReference>
<keyword evidence="1" id="KW-0175">Coiled coil</keyword>
<dbReference type="Pfam" id="PF00071">
    <property type="entry name" value="Ras"/>
    <property type="match status" value="1"/>
</dbReference>
<dbReference type="EMBL" id="AMPZ03000005">
    <property type="protein sequence ID" value="KAH9583610.1"/>
    <property type="molecule type" value="Genomic_DNA"/>
</dbReference>
<dbReference type="PANTHER" id="PTHR47979">
    <property type="entry name" value="DRAB11-RELATED"/>
    <property type="match status" value="1"/>
</dbReference>
<dbReference type="PRINTS" id="PR00449">
    <property type="entry name" value="RASTRNSFRMNG"/>
</dbReference>
<name>A0A922INI6_SCHHA</name>
<feature type="coiled-coil region" evidence="1">
    <location>
        <begin position="135"/>
        <end position="279"/>
    </location>
</feature>
<dbReference type="Gene3D" id="3.40.50.300">
    <property type="entry name" value="P-loop containing nucleotide triphosphate hydrolases"/>
    <property type="match status" value="1"/>
</dbReference>
<reference evidence="2" key="2">
    <citation type="journal article" date="2019" name="Gigascience">
        <title>High-quality Schistosoma haematobium genome achieved by single-molecule and long-range sequencing.</title>
        <authorList>
            <person name="Stroehlein A.J."/>
            <person name="Korhonen P.K."/>
            <person name="Chong T.M."/>
            <person name="Lim Y.L."/>
            <person name="Chan K.G."/>
            <person name="Webster B."/>
            <person name="Rollinson D."/>
            <person name="Brindley P.J."/>
            <person name="Gasser R.B."/>
            <person name="Young N.D."/>
        </authorList>
    </citation>
    <scope>NUCLEOTIDE SEQUENCE</scope>
</reference>
<keyword evidence="3" id="KW-1185">Reference proteome</keyword>
<comment type="caution">
    <text evidence="2">The sequence shown here is derived from an EMBL/GenBank/DDBJ whole genome shotgun (WGS) entry which is preliminary data.</text>
</comment>
<dbReference type="GO" id="GO:0003924">
    <property type="term" value="F:GTPase activity"/>
    <property type="evidence" value="ECO:0007669"/>
    <property type="project" value="InterPro"/>
</dbReference>
<dbReference type="AlphaFoldDB" id="A0A922INI6"/>
<reference evidence="2" key="1">
    <citation type="journal article" date="2012" name="Nat. Genet.">
        <title>Whole-genome sequence of Schistosoma haematobium.</title>
        <authorList>
            <person name="Young N.D."/>
            <person name="Jex A.R."/>
            <person name="Li B."/>
            <person name="Liu S."/>
            <person name="Yang L."/>
            <person name="Xiong Z."/>
            <person name="Li Y."/>
            <person name="Cantacessi C."/>
            <person name="Hall R.S."/>
            <person name="Xu X."/>
            <person name="Chen F."/>
            <person name="Wu X."/>
            <person name="Zerlotini A."/>
            <person name="Oliveira G."/>
            <person name="Hofmann A."/>
            <person name="Zhang G."/>
            <person name="Fang X."/>
            <person name="Kang Y."/>
            <person name="Campbell B.E."/>
            <person name="Loukas A."/>
            <person name="Ranganathan S."/>
            <person name="Rollinson D."/>
            <person name="Rinaldi G."/>
            <person name="Brindley P.J."/>
            <person name="Yang H."/>
            <person name="Wang J."/>
            <person name="Wang J."/>
            <person name="Gasser R.B."/>
        </authorList>
    </citation>
    <scope>NUCLEOTIDE SEQUENCE</scope>
</reference>
<sequence>MKQLWKIQGSESLINEKFSQMDHSNKGDCITETPRRISRVRKASEISDSTTLYKNKPRTTSLPLNNLLTSSFLQAFRAHHVSIYPDLNQIIEMAVSDIQGKQETMDSMEKSFMSSSEKFNQTLENLYNETDSKLIQEEELMRQRLEKKCEEMKTNANQLIEEKEEQTEILKEKLKQISILTDELHKETEDDKSTIGTMKTQCQIILDEIEEYEQQIDESKENVKELQTMKKVESIKKEKADVTACHKIQEEREILMKKLNELREINRCLRDLKDETSNDKDLTDYDRILSPEAFHVNENKNEEKLLKRTHFNKLPIRLENSIDEESEDMYLQEIKNYKKYKEDNLDNNSKRSFELNDSKSLIFKVLLIGSLGVGKQALLNRLSSNSFEQPLDLDEKKNHITISSSYDIKIIIYQRKLDDVNYLIQFMKPPTIDFLNLHDFIGHKTCRAFYEKSDGIILIFDIWSKDTLTELEKYYYTSKENQNQIIHKPIYMILGNKKDLIQTQPNVLHNKIPDKCITDFVNDLDGTFFEISAKSGENVQEAIDVFLRKLKLASEKTNQSKVKENKKMGCCSCCFL</sequence>
<dbReference type="RefSeq" id="XP_051066873.1">
    <property type="nucleotide sequence ID" value="XM_051219372.1"/>
</dbReference>
<dbReference type="SMART" id="SM00173">
    <property type="entry name" value="RAS"/>
    <property type="match status" value="1"/>
</dbReference>
<dbReference type="GeneID" id="24591940"/>
<gene>
    <name evidence="2" type="primary">EFCAB4B_3</name>
    <name evidence="2" type="ORF">MS3_00010958</name>
</gene>
<dbReference type="KEGG" id="shx:MS3_00010958"/>
<evidence type="ECO:0000313" key="3">
    <source>
        <dbReference type="Proteomes" id="UP000471633"/>
    </source>
</evidence>
<reference evidence="2" key="3">
    <citation type="submission" date="2021-06" db="EMBL/GenBank/DDBJ databases">
        <title>Chromosome-level genome assembly for S. haematobium.</title>
        <authorList>
            <person name="Stroehlein A.J."/>
        </authorList>
    </citation>
    <scope>NUCLEOTIDE SEQUENCE</scope>
</reference>
<dbReference type="SUPFAM" id="SSF52540">
    <property type="entry name" value="P-loop containing nucleoside triphosphate hydrolases"/>
    <property type="match status" value="1"/>
</dbReference>
<dbReference type="SMART" id="SM00175">
    <property type="entry name" value="RAB"/>
    <property type="match status" value="1"/>
</dbReference>
<protein>
    <submittedName>
        <fullName evidence="2">EF-hand calcium-binding domain-containing protein 4B</fullName>
    </submittedName>
</protein>
<evidence type="ECO:0000313" key="2">
    <source>
        <dbReference type="EMBL" id="KAH9583610.1"/>
    </source>
</evidence>
<organism evidence="2 3">
    <name type="scientific">Schistosoma haematobium</name>
    <name type="common">Blood fluke</name>
    <dbReference type="NCBI Taxonomy" id="6185"/>
    <lineage>
        <taxon>Eukaryota</taxon>
        <taxon>Metazoa</taxon>
        <taxon>Spiralia</taxon>
        <taxon>Lophotrochozoa</taxon>
        <taxon>Platyhelminthes</taxon>
        <taxon>Trematoda</taxon>
        <taxon>Digenea</taxon>
        <taxon>Strigeidida</taxon>
        <taxon>Schistosomatoidea</taxon>
        <taxon>Schistosomatidae</taxon>
        <taxon>Schistosoma</taxon>
    </lineage>
</organism>
<dbReference type="InterPro" id="IPR001806">
    <property type="entry name" value="Small_GTPase"/>
</dbReference>
<dbReference type="CTD" id="24591940"/>